<feature type="region of interest" description="Disordered" evidence="2">
    <location>
        <begin position="359"/>
        <end position="402"/>
    </location>
</feature>
<name>A0A058Z218_FONAL</name>
<feature type="region of interest" description="Disordered" evidence="2">
    <location>
        <begin position="144"/>
        <end position="188"/>
    </location>
</feature>
<dbReference type="GeneID" id="20530791"/>
<protein>
    <recommendedName>
        <fullName evidence="3">C3H1-type domain-containing protein</fullName>
    </recommendedName>
</protein>
<evidence type="ECO:0000259" key="3">
    <source>
        <dbReference type="PROSITE" id="PS50103"/>
    </source>
</evidence>
<dbReference type="InterPro" id="IPR000571">
    <property type="entry name" value="Znf_CCCH"/>
</dbReference>
<feature type="compositionally biased region" description="Low complexity" evidence="2">
    <location>
        <begin position="160"/>
        <end position="175"/>
    </location>
</feature>
<dbReference type="PROSITE" id="PS50103">
    <property type="entry name" value="ZF_C3H1"/>
    <property type="match status" value="1"/>
</dbReference>
<evidence type="ECO:0000313" key="5">
    <source>
        <dbReference type="Proteomes" id="UP000030693"/>
    </source>
</evidence>
<gene>
    <name evidence="4" type="ORF">H696_06066</name>
</gene>
<dbReference type="AlphaFoldDB" id="A0A058Z218"/>
<organism evidence="4">
    <name type="scientific">Fonticula alba</name>
    <name type="common">Slime mold</name>
    <dbReference type="NCBI Taxonomy" id="691883"/>
    <lineage>
        <taxon>Eukaryota</taxon>
        <taxon>Rotosphaerida</taxon>
        <taxon>Fonticulaceae</taxon>
        <taxon>Fonticula</taxon>
    </lineage>
</organism>
<dbReference type="GO" id="GO:0008270">
    <property type="term" value="F:zinc ion binding"/>
    <property type="evidence" value="ECO:0007669"/>
    <property type="project" value="UniProtKB-KW"/>
</dbReference>
<feature type="compositionally biased region" description="Acidic residues" evidence="2">
    <location>
        <begin position="272"/>
        <end position="285"/>
    </location>
</feature>
<keyword evidence="5" id="KW-1185">Reference proteome</keyword>
<feature type="region of interest" description="Disordered" evidence="2">
    <location>
        <begin position="309"/>
        <end position="340"/>
    </location>
</feature>
<dbReference type="RefSeq" id="XP_009498108.1">
    <property type="nucleotide sequence ID" value="XM_009499833.1"/>
</dbReference>
<keyword evidence="1" id="KW-0863">Zinc-finger</keyword>
<accession>A0A058Z218</accession>
<sequence length="612" mass="66687">MYQDSFKPLRAIPPPTLSPGQSLVLHIRQPPATHSSLLYATSPALAITRLFLSSKSPHYKMYPTWFGETLCQWPAGLLVEADYAQIWHALVRASNSIPPGEDASKYLHQQVSTVLLDAKIPWTQAGSLATHLASEFLEKEGLPPASGAYDSAPAEDGEGSHPAPSGPGAVAGAQGTSSKPSRSGRTRGLVISAGNPVISWDAVSVEQASNYLGRVCRYYLQERGCMHGSECNWDHPEENSPTFKMLLYNHIWNPDQLPGLQEWLASRTPSMEEYDFDPDSPEDSDACPAERSDQLVSHASWSTVVRGRFVPEPPAGHAQPAGRRSIAGPQPPRLAEDSDSQAFAADIQGRLDRRRLLWSQPNAGPVGGGGMSYSAAAKQGAAEQSPSGRGRRAAQSGRHAPADFGDGITEAEMLRWFQLQQDENTKIPQLSEDVRAYCRAIGPAQRQYEAERKRSRELFAEYKRLGADPTTPSDRLALCKKAWIDASWKAARAIFTKRNPGMDPSAMATSKLPLVVDLMGLHEIEVFHFLSVLVRILQASARATGRVHYLHLFTHASSGMLSTRAPEQPQVMAKVRKAAARVLFDHGLYVKDNSAVGMPGLLSAKVLPPGTE</sequence>
<proteinExistence type="predicted"/>
<reference evidence="4" key="1">
    <citation type="submission" date="2013-04" db="EMBL/GenBank/DDBJ databases">
        <title>The Genome Sequence of Fonticula alba ATCC 38817.</title>
        <authorList>
            <consortium name="The Broad Institute Genomics Platform"/>
            <person name="Russ C."/>
            <person name="Cuomo C."/>
            <person name="Burger G."/>
            <person name="Gray M.W."/>
            <person name="Holland P.W.H."/>
            <person name="King N."/>
            <person name="Lang F.B.F."/>
            <person name="Roger A.J."/>
            <person name="Ruiz-Trillo I."/>
            <person name="Brown M."/>
            <person name="Walker B."/>
            <person name="Young S."/>
            <person name="Zeng Q."/>
            <person name="Gargeya S."/>
            <person name="Fitzgerald M."/>
            <person name="Haas B."/>
            <person name="Abouelleil A."/>
            <person name="Allen A.W."/>
            <person name="Alvarado L."/>
            <person name="Arachchi H.M."/>
            <person name="Berlin A.M."/>
            <person name="Chapman S.B."/>
            <person name="Gainer-Dewar J."/>
            <person name="Goldberg J."/>
            <person name="Griggs A."/>
            <person name="Gujja S."/>
            <person name="Hansen M."/>
            <person name="Howarth C."/>
            <person name="Imamovic A."/>
            <person name="Ireland A."/>
            <person name="Larimer J."/>
            <person name="McCowan C."/>
            <person name="Murphy C."/>
            <person name="Pearson M."/>
            <person name="Poon T.W."/>
            <person name="Priest M."/>
            <person name="Roberts A."/>
            <person name="Saif S."/>
            <person name="Shea T."/>
            <person name="Sisk P."/>
            <person name="Sykes S."/>
            <person name="Wortman J."/>
            <person name="Nusbaum C."/>
            <person name="Birren B."/>
        </authorList>
    </citation>
    <scope>NUCLEOTIDE SEQUENCE [LARGE SCALE GENOMIC DNA]</scope>
    <source>
        <strain evidence="4">ATCC 38817</strain>
    </source>
</reference>
<keyword evidence="1" id="KW-0862">Zinc</keyword>
<feature type="zinc finger region" description="C3H1-type" evidence="1">
    <location>
        <begin position="210"/>
        <end position="238"/>
    </location>
</feature>
<dbReference type="EMBL" id="KB932217">
    <property type="protein sequence ID" value="KCV67547.1"/>
    <property type="molecule type" value="Genomic_DNA"/>
</dbReference>
<evidence type="ECO:0000256" key="1">
    <source>
        <dbReference type="PROSITE-ProRule" id="PRU00723"/>
    </source>
</evidence>
<feature type="compositionally biased region" description="Low complexity" evidence="2">
    <location>
        <begin position="385"/>
        <end position="399"/>
    </location>
</feature>
<evidence type="ECO:0000313" key="4">
    <source>
        <dbReference type="EMBL" id="KCV67547.1"/>
    </source>
</evidence>
<feature type="region of interest" description="Disordered" evidence="2">
    <location>
        <begin position="271"/>
        <end position="295"/>
    </location>
</feature>
<evidence type="ECO:0000256" key="2">
    <source>
        <dbReference type="SAM" id="MobiDB-lite"/>
    </source>
</evidence>
<keyword evidence="1" id="KW-0479">Metal-binding</keyword>
<dbReference type="Proteomes" id="UP000030693">
    <property type="component" value="Unassembled WGS sequence"/>
</dbReference>
<feature type="domain" description="C3H1-type" evidence="3">
    <location>
        <begin position="210"/>
        <end position="238"/>
    </location>
</feature>